<sequence length="265" mass="30125">MQYKGNLRKMSVKESTPIQYALNLSNETIDLNQCIGQSIKLEFTGVINCIDCGKKTSKSFSQGFCYNCFRNSPMAEPSIINPELSRAQWGEARDLKWAIEHDLIPHYVYLALSSEVKVGVTRHHQVPTRWIDQGATAAAILCETPNRHIAGVIEIVLKNHYTDKTSWMKMLKNDIGSISQLEAELKKAGTYLPKELQRYLVSKHEIRSLEYPVDTYPEKVKSITFDKTPKVEGTLMGIKGQYLIFEHGVFNIRRHSGYQVTLTLA</sequence>
<accession>A0AC61NMM9</accession>
<proteinExistence type="predicted"/>
<evidence type="ECO:0000313" key="1">
    <source>
        <dbReference type="EMBL" id="QZE13892.1"/>
    </source>
</evidence>
<name>A0AC61NMM9_9BACT</name>
<gene>
    <name evidence="1" type="ORF">K4L44_15290</name>
</gene>
<dbReference type="EMBL" id="CP081303">
    <property type="protein sequence ID" value="QZE13892.1"/>
    <property type="molecule type" value="Genomic_DNA"/>
</dbReference>
<evidence type="ECO:0000313" key="2">
    <source>
        <dbReference type="Proteomes" id="UP000826212"/>
    </source>
</evidence>
<keyword evidence="2" id="KW-1185">Reference proteome</keyword>
<reference evidence="1" key="1">
    <citation type="submission" date="2021-08" db="EMBL/GenBank/DDBJ databases">
        <title>Novel anaerobic bacterium isolated from sea squirt in East Sea, Republic of Korea.</title>
        <authorList>
            <person name="Nguyen T.H."/>
            <person name="Li Z."/>
            <person name="Lee Y.-J."/>
            <person name="Ko J."/>
            <person name="Kim S.-G."/>
        </authorList>
    </citation>
    <scope>NUCLEOTIDE SEQUENCE</scope>
    <source>
        <strain evidence="1">KCTC 25031</strain>
    </source>
</reference>
<dbReference type="Proteomes" id="UP000826212">
    <property type="component" value="Chromosome"/>
</dbReference>
<protein>
    <submittedName>
        <fullName evidence="1">DUF2797 domain-containing protein</fullName>
    </submittedName>
</protein>
<organism evidence="1 2">
    <name type="scientific">Halosquirtibacter laminarini</name>
    <dbReference type="NCBI Taxonomy" id="3374600"/>
    <lineage>
        <taxon>Bacteria</taxon>
        <taxon>Pseudomonadati</taxon>
        <taxon>Bacteroidota</taxon>
        <taxon>Bacteroidia</taxon>
        <taxon>Marinilabiliales</taxon>
        <taxon>Prolixibacteraceae</taxon>
        <taxon>Halosquirtibacter</taxon>
    </lineage>
</organism>